<evidence type="ECO:0000256" key="1">
    <source>
        <dbReference type="SAM" id="Phobius"/>
    </source>
</evidence>
<organism evidence="2">
    <name type="scientific">bioreactor metagenome</name>
    <dbReference type="NCBI Taxonomy" id="1076179"/>
    <lineage>
        <taxon>unclassified sequences</taxon>
        <taxon>metagenomes</taxon>
        <taxon>ecological metagenomes</taxon>
    </lineage>
</organism>
<keyword evidence="1" id="KW-0812">Transmembrane</keyword>
<proteinExistence type="predicted"/>
<keyword evidence="1" id="KW-1133">Transmembrane helix</keyword>
<comment type="caution">
    <text evidence="2">The sequence shown here is derived from an EMBL/GenBank/DDBJ whole genome shotgun (WGS) entry which is preliminary data.</text>
</comment>
<gene>
    <name evidence="2" type="ORF">SDC9_146501</name>
</gene>
<keyword evidence="1" id="KW-0472">Membrane</keyword>
<dbReference type="EMBL" id="VSSQ01045414">
    <property type="protein sequence ID" value="MPM99310.1"/>
    <property type="molecule type" value="Genomic_DNA"/>
</dbReference>
<protein>
    <submittedName>
        <fullName evidence="2">Uncharacterized protein</fullName>
    </submittedName>
</protein>
<evidence type="ECO:0000313" key="2">
    <source>
        <dbReference type="EMBL" id="MPM99310.1"/>
    </source>
</evidence>
<sequence length="58" mass="6034">MKRGTASNGNESVAVNILCTTTIIGVLLPNVRAIKLEEAKTAQIGNPNIAVTANVTNK</sequence>
<name>A0A645EBU4_9ZZZZ</name>
<accession>A0A645EBU4</accession>
<feature type="transmembrane region" description="Helical" evidence="1">
    <location>
        <begin position="12"/>
        <end position="31"/>
    </location>
</feature>
<reference evidence="2" key="1">
    <citation type="submission" date="2019-08" db="EMBL/GenBank/DDBJ databases">
        <authorList>
            <person name="Kucharzyk K."/>
            <person name="Murdoch R.W."/>
            <person name="Higgins S."/>
            <person name="Loffler F."/>
        </authorList>
    </citation>
    <scope>NUCLEOTIDE SEQUENCE</scope>
</reference>
<dbReference type="AlphaFoldDB" id="A0A645EBU4"/>